<evidence type="ECO:0000313" key="3">
    <source>
        <dbReference type="Proteomes" id="UP001149090"/>
    </source>
</evidence>
<protein>
    <submittedName>
        <fullName evidence="2">Amastin-like surface protein-like protein-related</fullName>
    </submittedName>
</protein>
<keyword evidence="1" id="KW-0472">Membrane</keyword>
<feature type="transmembrane region" description="Helical" evidence="1">
    <location>
        <begin position="152"/>
        <end position="178"/>
    </location>
</feature>
<feature type="transmembrane region" description="Helical" evidence="1">
    <location>
        <begin position="7"/>
        <end position="32"/>
    </location>
</feature>
<keyword evidence="1" id="KW-1133">Transmembrane helix</keyword>
<keyword evidence="3" id="KW-1185">Reference proteome</keyword>
<dbReference type="AlphaFoldDB" id="A0A9Q0LN80"/>
<feature type="transmembrane region" description="Helical" evidence="1">
    <location>
        <begin position="81"/>
        <end position="103"/>
    </location>
</feature>
<sequence length="185" mass="20634">MSKVWFLRILVLVFLFLCAIFSAISIGSYSILKAKESYGSSSSATYFGNFLGYTTETGESDQDIVTICGAKEDDDTLYRGFITNALFGFIAFMFFMNAFAFILHKPKLSFVLAIIATCFIFLAFVVIAGSWRESKTYDEIKKGAPSYVKLELGYGVGFALEVLAFFFGIFSILGSLLISRWTKKI</sequence>
<comment type="caution">
    <text evidence="2">The sequence shown here is derived from an EMBL/GenBank/DDBJ whole genome shotgun (WGS) entry which is preliminary data.</text>
</comment>
<gene>
    <name evidence="2" type="ORF">M0811_00824</name>
</gene>
<feature type="transmembrane region" description="Helical" evidence="1">
    <location>
        <begin position="110"/>
        <end position="132"/>
    </location>
</feature>
<dbReference type="EMBL" id="JAPDFW010000070">
    <property type="protein sequence ID" value="KAJ5074195.1"/>
    <property type="molecule type" value="Genomic_DNA"/>
</dbReference>
<evidence type="ECO:0000256" key="1">
    <source>
        <dbReference type="SAM" id="Phobius"/>
    </source>
</evidence>
<accession>A0A9Q0LN80</accession>
<name>A0A9Q0LN80_ANAIG</name>
<dbReference type="Proteomes" id="UP001149090">
    <property type="component" value="Unassembled WGS sequence"/>
</dbReference>
<keyword evidence="1" id="KW-0812">Transmembrane</keyword>
<organism evidence="2 3">
    <name type="scientific">Anaeramoeba ignava</name>
    <name type="common">Anaerobic marine amoeba</name>
    <dbReference type="NCBI Taxonomy" id="1746090"/>
    <lineage>
        <taxon>Eukaryota</taxon>
        <taxon>Metamonada</taxon>
        <taxon>Anaeramoebidae</taxon>
        <taxon>Anaeramoeba</taxon>
    </lineage>
</organism>
<proteinExistence type="predicted"/>
<evidence type="ECO:0000313" key="2">
    <source>
        <dbReference type="EMBL" id="KAJ5074195.1"/>
    </source>
</evidence>
<reference evidence="2" key="1">
    <citation type="submission" date="2022-10" db="EMBL/GenBank/DDBJ databases">
        <title>Novel sulphate-reducing endosymbionts in the free-living metamonad Anaeramoeba.</title>
        <authorList>
            <person name="Jerlstrom-Hultqvist J."/>
            <person name="Cepicka I."/>
            <person name="Gallot-Lavallee L."/>
            <person name="Salas-Leiva D."/>
            <person name="Curtis B.A."/>
            <person name="Zahonova K."/>
            <person name="Pipaliya S."/>
            <person name="Dacks J."/>
            <person name="Roger A.J."/>
        </authorList>
    </citation>
    <scope>NUCLEOTIDE SEQUENCE</scope>
    <source>
        <strain evidence="2">BMAN</strain>
    </source>
</reference>